<dbReference type="EMBL" id="JOTN01000007">
    <property type="protein sequence ID" value="KEK19543.1"/>
    <property type="molecule type" value="Genomic_DNA"/>
</dbReference>
<organism evidence="1 2">
    <name type="scientific">Bacillus manliponensis</name>
    <dbReference type="NCBI Taxonomy" id="574376"/>
    <lineage>
        <taxon>Bacteria</taxon>
        <taxon>Bacillati</taxon>
        <taxon>Bacillota</taxon>
        <taxon>Bacilli</taxon>
        <taxon>Bacillales</taxon>
        <taxon>Bacillaceae</taxon>
        <taxon>Bacillus</taxon>
        <taxon>Bacillus cereus group</taxon>
    </lineage>
</organism>
<reference evidence="1 2" key="1">
    <citation type="submission" date="2014-06" db="EMBL/GenBank/DDBJ databases">
        <title>Draft genome sequence of Bacillus manliponensis JCM 15802 (MCCC 1A00708).</title>
        <authorList>
            <person name="Lai Q."/>
            <person name="Liu Y."/>
            <person name="Shao Z."/>
        </authorList>
    </citation>
    <scope>NUCLEOTIDE SEQUENCE [LARGE SCALE GENOMIC DNA]</scope>
    <source>
        <strain evidence="1 2">JCM 15802</strain>
    </source>
</reference>
<dbReference type="AlphaFoldDB" id="A0A073KB73"/>
<dbReference type="SUPFAM" id="SSF52309">
    <property type="entry name" value="N-(deoxy)ribosyltransferase-like"/>
    <property type="match status" value="1"/>
</dbReference>
<dbReference type="Pfam" id="PF05014">
    <property type="entry name" value="Nuc_deoxyrib_tr"/>
    <property type="match status" value="1"/>
</dbReference>
<sequence length="124" mass="14426">MKFYIASSFQNKHLVQEVSKKLRKAGWEHTYDWTKNERATNAATLCEIGVAEKQAIQQSDVFLLVLDGGNGSHTELGMAIAWEKKIYVYHRNNQLETTFYHLPEVNVFQGELEQFVSYILRKEE</sequence>
<dbReference type="Gene3D" id="3.40.50.450">
    <property type="match status" value="1"/>
</dbReference>
<accession>A0A073KB73</accession>
<evidence type="ECO:0000313" key="1">
    <source>
        <dbReference type="EMBL" id="KEK19543.1"/>
    </source>
</evidence>
<evidence type="ECO:0000313" key="2">
    <source>
        <dbReference type="Proteomes" id="UP000027822"/>
    </source>
</evidence>
<dbReference type="STRING" id="574376.BAMA_22385"/>
<dbReference type="eggNOG" id="ENOG5031T5P">
    <property type="taxonomic scope" value="Bacteria"/>
</dbReference>
<keyword evidence="2" id="KW-1185">Reference proteome</keyword>
<gene>
    <name evidence="1" type="ORF">BAMA_22385</name>
</gene>
<proteinExistence type="predicted"/>
<name>A0A073KB73_9BACI</name>
<evidence type="ECO:0008006" key="3">
    <source>
        <dbReference type="Google" id="ProtNLM"/>
    </source>
</evidence>
<dbReference type="Proteomes" id="UP000027822">
    <property type="component" value="Unassembled WGS sequence"/>
</dbReference>
<dbReference type="OrthoDB" id="2059845at2"/>
<comment type="caution">
    <text evidence="1">The sequence shown here is derived from an EMBL/GenBank/DDBJ whole genome shotgun (WGS) entry which is preliminary data.</text>
</comment>
<protein>
    <recommendedName>
        <fullName evidence="3">Group-specific protein</fullName>
    </recommendedName>
</protein>
<dbReference type="InterPro" id="IPR007710">
    <property type="entry name" value="Nucleoside_deoxyribTrfase"/>
</dbReference>
<dbReference type="RefSeq" id="WP_034638872.1">
    <property type="nucleotide sequence ID" value="NZ_CBCSJC010000005.1"/>
</dbReference>